<proteinExistence type="predicted"/>
<comment type="caution">
    <text evidence="1">The sequence shown here is derived from an EMBL/GenBank/DDBJ whole genome shotgun (WGS) entry which is preliminary data.</text>
</comment>
<dbReference type="EMBL" id="SPUK01000006">
    <property type="protein sequence ID" value="TQV96627.1"/>
    <property type="molecule type" value="Genomic_DNA"/>
</dbReference>
<dbReference type="AlphaFoldDB" id="A0A545V4J2"/>
<gene>
    <name evidence="1" type="ORF">IF1G_05210</name>
</gene>
<name>A0A545V4J2_9HYPO</name>
<accession>A0A545V4J2</accession>
<reference evidence="1 2" key="1">
    <citation type="journal article" date="2019" name="Appl. Microbiol. Biotechnol.">
        <title>Genome sequence of Isaria javanica and comparative genome analysis insights into family S53 peptidase evolution in fungal entomopathogens.</title>
        <authorList>
            <person name="Lin R."/>
            <person name="Zhang X."/>
            <person name="Xin B."/>
            <person name="Zou M."/>
            <person name="Gao Y."/>
            <person name="Qin F."/>
            <person name="Hu Q."/>
            <person name="Xie B."/>
            <person name="Cheng X."/>
        </authorList>
    </citation>
    <scope>NUCLEOTIDE SEQUENCE [LARGE SCALE GENOMIC DNA]</scope>
    <source>
        <strain evidence="1 2">IJ1G</strain>
    </source>
</reference>
<sequence length="58" mass="6441">MHLVNAKENKNVAREAKARLRVTTSIYPRANIPRRVGAASVHQESGLLVGTRYTLVAR</sequence>
<dbReference type="Proteomes" id="UP000315783">
    <property type="component" value="Unassembled WGS sequence"/>
</dbReference>
<evidence type="ECO:0000313" key="2">
    <source>
        <dbReference type="Proteomes" id="UP000315783"/>
    </source>
</evidence>
<protein>
    <submittedName>
        <fullName evidence="1">Uncharacterized protein</fullName>
    </submittedName>
</protein>
<evidence type="ECO:0000313" key="1">
    <source>
        <dbReference type="EMBL" id="TQV96627.1"/>
    </source>
</evidence>
<keyword evidence="2" id="KW-1185">Reference proteome</keyword>
<organism evidence="1 2">
    <name type="scientific">Cordyceps javanica</name>
    <dbReference type="NCBI Taxonomy" id="43265"/>
    <lineage>
        <taxon>Eukaryota</taxon>
        <taxon>Fungi</taxon>
        <taxon>Dikarya</taxon>
        <taxon>Ascomycota</taxon>
        <taxon>Pezizomycotina</taxon>
        <taxon>Sordariomycetes</taxon>
        <taxon>Hypocreomycetidae</taxon>
        <taxon>Hypocreales</taxon>
        <taxon>Cordycipitaceae</taxon>
        <taxon>Cordyceps</taxon>
    </lineage>
</organism>